<protein>
    <submittedName>
        <fullName evidence="1">Uncharacterized protein</fullName>
    </submittedName>
</protein>
<accession>A0A5F8AM21</accession>
<evidence type="ECO:0000313" key="2">
    <source>
        <dbReference type="Proteomes" id="UP000006718"/>
    </source>
</evidence>
<dbReference type="AlphaFoldDB" id="A0A5F8AM21"/>
<name>A0A5F8AM21_MACMU</name>
<organism evidence="1 2">
    <name type="scientific">Macaca mulatta</name>
    <name type="common">Rhesus macaque</name>
    <dbReference type="NCBI Taxonomy" id="9544"/>
    <lineage>
        <taxon>Eukaryota</taxon>
        <taxon>Metazoa</taxon>
        <taxon>Chordata</taxon>
        <taxon>Craniata</taxon>
        <taxon>Vertebrata</taxon>
        <taxon>Euteleostomi</taxon>
        <taxon>Mammalia</taxon>
        <taxon>Eutheria</taxon>
        <taxon>Euarchontoglires</taxon>
        <taxon>Primates</taxon>
        <taxon>Haplorrhini</taxon>
        <taxon>Catarrhini</taxon>
        <taxon>Cercopithecidae</taxon>
        <taxon>Cercopithecinae</taxon>
        <taxon>Macaca</taxon>
    </lineage>
</organism>
<keyword evidence="2" id="KW-1185">Reference proteome</keyword>
<reference evidence="1" key="4">
    <citation type="submission" date="2025-09" db="UniProtKB">
        <authorList>
            <consortium name="Ensembl"/>
        </authorList>
    </citation>
    <scope>IDENTIFICATION</scope>
    <source>
        <strain evidence="1">17573</strain>
    </source>
</reference>
<dbReference type="Bgee" id="ENSMMUG00000052276">
    <property type="expression patterns" value="Expressed in cortex of kidney and 3 other cell types or tissues"/>
</dbReference>
<dbReference type="Ensembl" id="ENSMMUT00000083955.1">
    <property type="protein sequence ID" value="ENSMMUP00000078433.1"/>
    <property type="gene ID" value="ENSMMUG00000052276.1"/>
</dbReference>
<reference evidence="1" key="2">
    <citation type="submission" date="2019-01" db="EMBL/GenBank/DDBJ databases">
        <authorList>
            <person name="Graves T."/>
            <person name="Eichler E.E."/>
            <person name="Wilson R.K."/>
        </authorList>
    </citation>
    <scope>NUCLEOTIDE SEQUENCE [LARGE SCALE GENOMIC DNA]</scope>
    <source>
        <strain evidence="1">17573</strain>
    </source>
</reference>
<evidence type="ECO:0000313" key="1">
    <source>
        <dbReference type="Ensembl" id="ENSMMUP00000078433.1"/>
    </source>
</evidence>
<proteinExistence type="predicted"/>
<dbReference type="VEuPathDB" id="HostDB:ENSMMUG00000052276"/>
<sequence length="123" mass="13843">MVSWARARARPSAVCTLQTWCPASQLLQPWLKGPKVQLRLASKGASLKTWQLCGVEPVGAQKSRFGTLHLDFRGYMKRPGCPCRSLLQRWNPYGEPQLGQCGREMWGWSPHTESPLGHSLVEQ</sequence>
<reference evidence="2" key="1">
    <citation type="journal article" date="2007" name="Science">
        <title>Evolutionary and biomedical insights from the rhesus macaque genome.</title>
        <authorList>
            <person name="Gibbs R.A."/>
            <person name="Rogers J."/>
            <person name="Katze M.G."/>
            <person name="Bumgarner R."/>
            <person name="Weinstock G.M."/>
            <person name="Mardis E.R."/>
            <person name="Remington K.A."/>
            <person name="Strausberg R.L."/>
            <person name="Venter J.C."/>
            <person name="Wilson R.K."/>
            <person name="Batzer M.A."/>
            <person name="Bustamante C.D."/>
            <person name="Eichler E.E."/>
            <person name="Hahn M.W."/>
            <person name="Hardison R.C."/>
            <person name="Makova K.D."/>
            <person name="Miller W."/>
            <person name="Milosavljevic A."/>
            <person name="Palermo R.E."/>
            <person name="Siepel A."/>
            <person name="Sikela J.M."/>
            <person name="Attaway T."/>
            <person name="Bell S."/>
            <person name="Bernard K.E."/>
            <person name="Buhay C.J."/>
            <person name="Chandrabose M.N."/>
            <person name="Dao M."/>
            <person name="Davis C."/>
            <person name="Delehaunty K.D."/>
            <person name="Ding Y."/>
            <person name="Dinh H.H."/>
            <person name="Dugan-Rocha S."/>
            <person name="Fulton L.A."/>
            <person name="Gabisi R.A."/>
            <person name="Garner T.T."/>
            <person name="Godfrey J."/>
            <person name="Hawes A.C."/>
            <person name="Hernandez J."/>
            <person name="Hines S."/>
            <person name="Holder M."/>
            <person name="Hume J."/>
            <person name="Jhangiani S.N."/>
            <person name="Joshi V."/>
            <person name="Khan Z.M."/>
            <person name="Kirkness E.F."/>
            <person name="Cree A."/>
            <person name="Fowler R.G."/>
            <person name="Lee S."/>
            <person name="Lewis L.R."/>
            <person name="Li Z."/>
            <person name="Liu Y.-S."/>
            <person name="Moore S.M."/>
            <person name="Muzny D."/>
            <person name="Nazareth L.V."/>
            <person name="Ngo D.N."/>
            <person name="Okwuonu G.O."/>
            <person name="Pai G."/>
            <person name="Parker D."/>
            <person name="Paul H.A."/>
            <person name="Pfannkoch C."/>
            <person name="Pohl C.S."/>
            <person name="Rogers Y.-H.C."/>
            <person name="Ruiz S.J."/>
            <person name="Sabo A."/>
            <person name="Santibanez J."/>
            <person name="Schneider B.W."/>
            <person name="Smith S.M."/>
            <person name="Sodergren E."/>
            <person name="Svatek A.F."/>
            <person name="Utterback T.R."/>
            <person name="Vattathil S."/>
            <person name="Warren W."/>
            <person name="White C.S."/>
            <person name="Chinwalla A.T."/>
            <person name="Feng Y."/>
            <person name="Halpern A.L."/>
            <person name="Hillier L.W."/>
            <person name="Huang X."/>
            <person name="Minx P."/>
            <person name="Nelson J.O."/>
            <person name="Pepin K.H."/>
            <person name="Qin X."/>
            <person name="Sutton G.G."/>
            <person name="Venter E."/>
            <person name="Walenz B.P."/>
            <person name="Wallis J.W."/>
            <person name="Worley K.C."/>
            <person name="Yang S.-P."/>
            <person name="Jones S.M."/>
            <person name="Marra M.A."/>
            <person name="Rocchi M."/>
            <person name="Schein J.E."/>
            <person name="Baertsch R."/>
            <person name="Clarke L."/>
            <person name="Csuros M."/>
            <person name="Glasscock J."/>
            <person name="Harris R.A."/>
            <person name="Havlak P."/>
            <person name="Jackson A.R."/>
            <person name="Jiang H."/>
            <person name="Liu Y."/>
            <person name="Messina D.N."/>
            <person name="Shen Y."/>
            <person name="Song H.X.-Z."/>
            <person name="Wylie T."/>
            <person name="Zhang L."/>
            <person name="Birney E."/>
            <person name="Han K."/>
            <person name="Konkel M.K."/>
            <person name="Lee J."/>
            <person name="Smit A.F.A."/>
            <person name="Ullmer B."/>
            <person name="Wang H."/>
            <person name="Xing J."/>
            <person name="Burhans R."/>
            <person name="Cheng Z."/>
            <person name="Karro J.E."/>
            <person name="Ma J."/>
            <person name="Raney B."/>
            <person name="She X."/>
            <person name="Cox M.J."/>
            <person name="Demuth J.P."/>
            <person name="Dumas L.J."/>
            <person name="Han S.-G."/>
            <person name="Hopkins J."/>
            <person name="Karimpour-Fard A."/>
            <person name="Kim Y.H."/>
            <person name="Pollack J.R."/>
            <person name="Vinar T."/>
            <person name="Addo-Quaye C."/>
            <person name="Degenhardt J."/>
            <person name="Denby A."/>
            <person name="Hubisz M.J."/>
            <person name="Indap A."/>
            <person name="Kosiol C."/>
            <person name="Lahn B.T."/>
            <person name="Lawson H.A."/>
            <person name="Marklein A."/>
            <person name="Nielsen R."/>
            <person name="Vallender E.J."/>
            <person name="Clark A.G."/>
            <person name="Ferguson B."/>
            <person name="Hernandez R.D."/>
            <person name="Hirani K."/>
            <person name="Kehrer-Sawatzki H."/>
            <person name="Kolb J."/>
            <person name="Patil S."/>
            <person name="Pu L.-L."/>
            <person name="Ren Y."/>
            <person name="Smith D.G."/>
            <person name="Wheeler D.A."/>
            <person name="Schenck I."/>
            <person name="Ball E.V."/>
            <person name="Chen R."/>
            <person name="Cooper D.N."/>
            <person name="Giardine B."/>
            <person name="Hsu F."/>
            <person name="Kent W.J."/>
            <person name="Lesk A."/>
            <person name="Nelson D.L."/>
            <person name="O'brien W.E."/>
            <person name="Pruefer K."/>
            <person name="Stenson P.D."/>
            <person name="Wallace J.C."/>
            <person name="Ke H."/>
            <person name="Liu X.-M."/>
            <person name="Wang P."/>
            <person name="Xiang A.P."/>
            <person name="Yang F."/>
            <person name="Barber G.P."/>
            <person name="Haussler D."/>
            <person name="Karolchik D."/>
            <person name="Kern A.D."/>
            <person name="Kuhn R.M."/>
            <person name="Smith K.E."/>
            <person name="Zwieg A.S."/>
        </authorList>
    </citation>
    <scope>NUCLEOTIDE SEQUENCE [LARGE SCALE GENOMIC DNA]</scope>
    <source>
        <strain evidence="2">17573</strain>
    </source>
</reference>
<dbReference type="InParanoid" id="A0A5F8AM21"/>
<reference evidence="1" key="3">
    <citation type="submission" date="2025-08" db="UniProtKB">
        <authorList>
            <consortium name="Ensembl"/>
        </authorList>
    </citation>
    <scope>IDENTIFICATION</scope>
    <source>
        <strain evidence="1">17573</strain>
    </source>
</reference>
<dbReference type="GeneTree" id="ENSGT00980000202068"/>
<dbReference type="Proteomes" id="UP000006718">
    <property type="component" value="Chromosome 3"/>
</dbReference>